<dbReference type="Proteomes" id="UP001231649">
    <property type="component" value="Chromosome 2"/>
</dbReference>
<sequence>MDGNNGSHQYLDNEVTLKTTELEDETKHDAKVDFVDDKVSVQSEICRGNKLRNEKPRHNETVLSTASLGPYVKQRSVRKSHLKSLNINKRQNTYKCPCTRPISAASTYTSYSRISRIDLDPTKSKRCPLRIAELAVPSKRRCLGTWRDKNNVLPGFMVERLKQQVMDQIPIAKVPEAVYCFQNQKRVTSKNSTFRWLTSKQVKHQVQKPTCQMDIRMLCILFGHKVSQRLSKSLKLTLKADLVKLTQIVCNDIAKLMYVSANRISQDDMAILVDISNKVTFWITGILEESYIKTLEDDLRDLEEEEGPVLDLLDDVINNVMNVCEPQLPHSDSNISFSSDSMQHSVLPEESEESFDLGDSQMEKFDEEPTPDSTAKADDALIDSSKDFSDSEYFQNEISKIINNITKESEDLMDNAENEDITLISKIKHDINYGTQEEVSPIEEMEHDIDIPTNDTEISLDVGIQQDITDGIQQDIIDGIQQDITDGIQQDITDGIQQDITDGIQQDITDGIQQDVTDGTQQDITDGIQQDISDGLQQDITDGIQQDITDGIQQDISDGIQQDITDGNNEEVPNVEEIDHVNENNLDEKVENSTTEEQNQNKPTPWISYSKPNIIFAEPNQDLLSDADETWPADFGDKPMLKVTDSVSKSITSLGIINEHNENIIMQPQQEEDENSVVNKETVDLDALNKILDSMLSKGKHDTATKLDATDPATKQLRPTSQDEADVKHKTNSTTFTKTNHESVKLKTIEIDSDERDQETSTVDANEDDKIRSKIKLDWKVHLQTAPAWVHEWEQGRGEPSEDSIPVKKKPTKVTDNEMRMWCKDLEKAFVNLEFWSNWISATCRESLFIMKQKKLTCPCLAKRGAMNWRSLKRKVHKDTLLWTKLYQRADKKFKMLKRKYNNVQIVATEYCALCTKTDHLNRMPRLQYNTQSSCLNNKNKN</sequence>
<keyword evidence="2" id="KW-1185">Reference proteome</keyword>
<gene>
    <name evidence="1" type="ORF">PYW08_006826</name>
</gene>
<organism evidence="1 2">
    <name type="scientific">Mythimna loreyi</name>
    <dbReference type="NCBI Taxonomy" id="667449"/>
    <lineage>
        <taxon>Eukaryota</taxon>
        <taxon>Metazoa</taxon>
        <taxon>Ecdysozoa</taxon>
        <taxon>Arthropoda</taxon>
        <taxon>Hexapoda</taxon>
        <taxon>Insecta</taxon>
        <taxon>Pterygota</taxon>
        <taxon>Neoptera</taxon>
        <taxon>Endopterygota</taxon>
        <taxon>Lepidoptera</taxon>
        <taxon>Glossata</taxon>
        <taxon>Ditrysia</taxon>
        <taxon>Noctuoidea</taxon>
        <taxon>Noctuidae</taxon>
        <taxon>Noctuinae</taxon>
        <taxon>Hadenini</taxon>
        <taxon>Mythimna</taxon>
    </lineage>
</organism>
<dbReference type="EMBL" id="CM056778">
    <property type="protein sequence ID" value="KAJ8736170.1"/>
    <property type="molecule type" value="Genomic_DNA"/>
</dbReference>
<evidence type="ECO:0000313" key="1">
    <source>
        <dbReference type="EMBL" id="KAJ8736170.1"/>
    </source>
</evidence>
<protein>
    <submittedName>
        <fullName evidence="1">Uncharacterized protein</fullName>
    </submittedName>
</protein>
<comment type="caution">
    <text evidence="1">The sequence shown here is derived from an EMBL/GenBank/DDBJ whole genome shotgun (WGS) entry which is preliminary data.</text>
</comment>
<name>A0ACC2R801_9NEOP</name>
<accession>A0ACC2R801</accession>
<reference evidence="1" key="1">
    <citation type="submission" date="2023-03" db="EMBL/GenBank/DDBJ databases">
        <title>Chromosome-level genomes of two armyworms, Mythimna separata and Mythimna loreyi, provide insights into the biosynthesis and reception of sex pheromones.</title>
        <authorList>
            <person name="Zhao H."/>
        </authorList>
    </citation>
    <scope>NUCLEOTIDE SEQUENCE</scope>
    <source>
        <strain evidence="1">BeijingLab</strain>
    </source>
</reference>
<proteinExistence type="predicted"/>
<evidence type="ECO:0000313" key="2">
    <source>
        <dbReference type="Proteomes" id="UP001231649"/>
    </source>
</evidence>